<dbReference type="Proteomes" id="UP000636505">
    <property type="component" value="Unassembled WGS sequence"/>
</dbReference>
<dbReference type="InterPro" id="IPR036388">
    <property type="entry name" value="WH-like_DNA-bd_sf"/>
</dbReference>
<comment type="caution">
    <text evidence="1">The sequence shown here is derived from an EMBL/GenBank/DDBJ whole genome shotgun (WGS) entry which is preliminary data.</text>
</comment>
<protein>
    <submittedName>
        <fullName evidence="1">Uncharacterized protein</fullName>
    </submittedName>
</protein>
<dbReference type="EMBL" id="JADEXG010000020">
    <property type="protein sequence ID" value="MBE9077676.1"/>
    <property type="molecule type" value="Genomic_DNA"/>
</dbReference>
<sequence>MADSPSALATRCKSPGNCYENPIYLRLQDMAAADIDQVLGLTARQRDYLQQRFKYHVQRFAQFHSWELVHQWLGADLEKNFGLTPQAWQRFLAQLNPAQRQLLELRQQAQRSELPDGLNAIAQRLGQTPKQVRRSWSQIVSLAWQLRNSADR</sequence>
<keyword evidence="2" id="KW-1185">Reference proteome</keyword>
<accession>A0A8J7DLT9</accession>
<evidence type="ECO:0000313" key="1">
    <source>
        <dbReference type="EMBL" id="MBE9077676.1"/>
    </source>
</evidence>
<gene>
    <name evidence="1" type="ORF">IQ241_10270</name>
</gene>
<organism evidence="1 2">
    <name type="scientific">Vasconcelosia minhoensis LEGE 07310</name>
    <dbReference type="NCBI Taxonomy" id="915328"/>
    <lineage>
        <taxon>Bacteria</taxon>
        <taxon>Bacillati</taxon>
        <taxon>Cyanobacteriota</taxon>
        <taxon>Cyanophyceae</taxon>
        <taxon>Nodosilineales</taxon>
        <taxon>Cymatolegaceae</taxon>
        <taxon>Vasconcelosia</taxon>
        <taxon>Vasconcelosia minhoensis</taxon>
    </lineage>
</organism>
<proteinExistence type="predicted"/>
<dbReference type="Gene3D" id="1.10.10.10">
    <property type="entry name" value="Winged helix-like DNA-binding domain superfamily/Winged helix DNA-binding domain"/>
    <property type="match status" value="1"/>
</dbReference>
<evidence type="ECO:0000313" key="2">
    <source>
        <dbReference type="Proteomes" id="UP000636505"/>
    </source>
</evidence>
<name>A0A8J7DLT9_9CYAN</name>
<dbReference type="AlphaFoldDB" id="A0A8J7DLT9"/>
<reference evidence="1" key="1">
    <citation type="submission" date="2020-10" db="EMBL/GenBank/DDBJ databases">
        <authorList>
            <person name="Castelo-Branco R."/>
            <person name="Eusebio N."/>
            <person name="Adriana R."/>
            <person name="Vieira A."/>
            <person name="Brugerolle De Fraissinette N."/>
            <person name="Rezende De Castro R."/>
            <person name="Schneider M.P."/>
            <person name="Vasconcelos V."/>
            <person name="Leao P.N."/>
        </authorList>
    </citation>
    <scope>NUCLEOTIDE SEQUENCE</scope>
    <source>
        <strain evidence="1">LEGE 07310</strain>
    </source>
</reference>